<dbReference type="InterPro" id="IPR009045">
    <property type="entry name" value="Zn_M74/Hedgehog-like"/>
</dbReference>
<proteinExistence type="predicted"/>
<dbReference type="Gene3D" id="3.30.1380.10">
    <property type="match status" value="1"/>
</dbReference>
<feature type="domain" description="D-alanyl-D-alanine carboxypeptidase-like core" evidence="1">
    <location>
        <begin position="29"/>
        <end position="179"/>
    </location>
</feature>
<dbReference type="Pfam" id="PF02557">
    <property type="entry name" value="VanY"/>
    <property type="match status" value="1"/>
</dbReference>
<name>A0A368LQ02_9VIBR</name>
<organism evidence="2 3">
    <name type="scientific">Vibrio casei</name>
    <dbReference type="NCBI Taxonomy" id="673372"/>
    <lineage>
        <taxon>Bacteria</taxon>
        <taxon>Pseudomonadati</taxon>
        <taxon>Pseudomonadota</taxon>
        <taxon>Gammaproteobacteria</taxon>
        <taxon>Vibrionales</taxon>
        <taxon>Vibrionaceae</taxon>
        <taxon>Vibrio</taxon>
    </lineage>
</organism>
<keyword evidence="2" id="KW-0121">Carboxypeptidase</keyword>
<dbReference type="PANTHER" id="PTHR34385:SF1">
    <property type="entry name" value="PEPTIDOGLYCAN L-ALANYL-D-GLUTAMATE ENDOPEPTIDASE CWLK"/>
    <property type="match status" value="1"/>
</dbReference>
<protein>
    <submittedName>
        <fullName evidence="2">D-alanyl-D-alanine carboxypeptidase family protein</fullName>
    </submittedName>
</protein>
<gene>
    <name evidence="2" type="ORF">CIK83_03930</name>
</gene>
<keyword evidence="2" id="KW-0378">Hydrolase</keyword>
<sequence length="231" mass="26510">MKHYSLEQLTGLTQTHLTSILVGEKVFLVHKSAKSAIEGLIQDAQVNGFEFSIASSFRDYHKQATIWNNKFNGQKPILDNNSHPLNTNLLNDFEKIVAIMRWSALPGASRHHWGCELDVYARNCLPKGVELKLEPWEYQSGHQAEFSQWLSETLPTFDFYLPYQKDLGGVAIEPWHISHQQISSYMNEQITVDKLAMIWKQYPFLGVETALSNIEMLYNRFIINITPPSAL</sequence>
<dbReference type="EMBL" id="QPGL01000001">
    <property type="protein sequence ID" value="RCS73989.1"/>
    <property type="molecule type" value="Genomic_DNA"/>
</dbReference>
<evidence type="ECO:0000259" key="1">
    <source>
        <dbReference type="Pfam" id="PF02557"/>
    </source>
</evidence>
<reference evidence="2 3" key="1">
    <citation type="journal article" date="2017" name="Elife">
        <title>Extensive horizontal gene transfer in cheese-associated bacteria.</title>
        <authorList>
            <person name="Bonham K.S."/>
            <person name="Wolfe B.E."/>
            <person name="Dutton R.J."/>
        </authorList>
    </citation>
    <scope>NUCLEOTIDE SEQUENCE [LARGE SCALE GENOMIC DNA]</scope>
    <source>
        <strain evidence="2 3">JB196</strain>
    </source>
</reference>
<dbReference type="CDD" id="cd14847">
    <property type="entry name" value="DD-carboxypeptidase_like"/>
    <property type="match status" value="1"/>
</dbReference>
<dbReference type="InterPro" id="IPR052179">
    <property type="entry name" value="DD-CPase-like"/>
</dbReference>
<dbReference type="GO" id="GO:0006508">
    <property type="term" value="P:proteolysis"/>
    <property type="evidence" value="ECO:0007669"/>
    <property type="project" value="InterPro"/>
</dbReference>
<keyword evidence="2" id="KW-0645">Protease</keyword>
<evidence type="ECO:0000313" key="3">
    <source>
        <dbReference type="Proteomes" id="UP000252479"/>
    </source>
</evidence>
<keyword evidence="3" id="KW-1185">Reference proteome</keyword>
<dbReference type="GeneID" id="303188050"/>
<dbReference type="PANTHER" id="PTHR34385">
    <property type="entry name" value="D-ALANYL-D-ALANINE CARBOXYPEPTIDASE"/>
    <property type="match status" value="1"/>
</dbReference>
<accession>A0A368LQ02</accession>
<dbReference type="AlphaFoldDB" id="A0A368LQ02"/>
<dbReference type="InterPro" id="IPR003709">
    <property type="entry name" value="VanY-like_core_dom"/>
</dbReference>
<dbReference type="Proteomes" id="UP000252479">
    <property type="component" value="Unassembled WGS sequence"/>
</dbReference>
<dbReference type="GO" id="GO:0004180">
    <property type="term" value="F:carboxypeptidase activity"/>
    <property type="evidence" value="ECO:0007669"/>
    <property type="project" value="UniProtKB-KW"/>
</dbReference>
<dbReference type="SUPFAM" id="SSF55166">
    <property type="entry name" value="Hedgehog/DD-peptidase"/>
    <property type="match status" value="1"/>
</dbReference>
<comment type="caution">
    <text evidence="2">The sequence shown here is derived from an EMBL/GenBank/DDBJ whole genome shotgun (WGS) entry which is preliminary data.</text>
</comment>
<evidence type="ECO:0000313" key="2">
    <source>
        <dbReference type="EMBL" id="RCS73989.1"/>
    </source>
</evidence>
<dbReference type="RefSeq" id="WP_086962861.1">
    <property type="nucleotide sequence ID" value="NZ_FUKS01000046.1"/>
</dbReference>